<dbReference type="PANTHER" id="PTHR16024:SF28">
    <property type="entry name" value="XK-RELATED PROTEIN"/>
    <property type="match status" value="1"/>
</dbReference>
<dbReference type="GO" id="GO:0005886">
    <property type="term" value="C:plasma membrane"/>
    <property type="evidence" value="ECO:0007669"/>
    <property type="project" value="UniProtKB-SubCell"/>
</dbReference>
<feature type="transmembrane region" description="Helical" evidence="7">
    <location>
        <begin position="215"/>
        <end position="233"/>
    </location>
</feature>
<comment type="caution">
    <text evidence="9">The sequence shown here is derived from an EMBL/GenBank/DDBJ whole genome shotgun (WGS) entry which is preliminary data.</text>
</comment>
<organism evidence="9 10">
    <name type="scientific">Artemia franciscana</name>
    <name type="common">Brine shrimp</name>
    <name type="synonym">Artemia sanfranciscana</name>
    <dbReference type="NCBI Taxonomy" id="6661"/>
    <lineage>
        <taxon>Eukaryota</taxon>
        <taxon>Metazoa</taxon>
        <taxon>Ecdysozoa</taxon>
        <taxon>Arthropoda</taxon>
        <taxon>Crustacea</taxon>
        <taxon>Branchiopoda</taxon>
        <taxon>Anostraca</taxon>
        <taxon>Artemiidae</taxon>
        <taxon>Artemia</taxon>
    </lineage>
</organism>
<dbReference type="EMBL" id="JAVRJZ010001015">
    <property type="protein sequence ID" value="KAK2702024.1"/>
    <property type="molecule type" value="Genomic_DNA"/>
</dbReference>
<keyword evidence="3" id="KW-1003">Cell membrane</keyword>
<evidence type="ECO:0000256" key="1">
    <source>
        <dbReference type="ARBA" id="ARBA00004651"/>
    </source>
</evidence>
<evidence type="ECO:0000313" key="9">
    <source>
        <dbReference type="EMBL" id="KAK2702024.1"/>
    </source>
</evidence>
<feature type="transmembrane region" description="Helical" evidence="7">
    <location>
        <begin position="12"/>
        <end position="36"/>
    </location>
</feature>
<accession>A0AA88H808</accession>
<reference evidence="9" key="1">
    <citation type="submission" date="2023-07" db="EMBL/GenBank/DDBJ databases">
        <title>Chromosome-level genome assembly of Artemia franciscana.</title>
        <authorList>
            <person name="Jo E."/>
        </authorList>
    </citation>
    <scope>NUCLEOTIDE SEQUENCE</scope>
    <source>
        <tissue evidence="9">Whole body</tissue>
    </source>
</reference>
<dbReference type="InterPro" id="IPR050895">
    <property type="entry name" value="XK-related_scramblase"/>
</dbReference>
<feature type="region of interest" description="Disordered" evidence="8">
    <location>
        <begin position="794"/>
        <end position="827"/>
    </location>
</feature>
<dbReference type="AlphaFoldDB" id="A0AA88H808"/>
<evidence type="ECO:0000256" key="6">
    <source>
        <dbReference type="ARBA" id="ARBA00023136"/>
    </source>
</evidence>
<comment type="similarity">
    <text evidence="2 7">Belongs to the XK family.</text>
</comment>
<keyword evidence="6 7" id="KW-0472">Membrane</keyword>
<keyword evidence="5 7" id="KW-1133">Transmembrane helix</keyword>
<evidence type="ECO:0000313" key="10">
    <source>
        <dbReference type="Proteomes" id="UP001187531"/>
    </source>
</evidence>
<dbReference type="Pfam" id="PF09815">
    <property type="entry name" value="XK-related"/>
    <property type="match status" value="1"/>
</dbReference>
<evidence type="ECO:0000256" key="5">
    <source>
        <dbReference type="ARBA" id="ARBA00022989"/>
    </source>
</evidence>
<feature type="region of interest" description="Disordered" evidence="8">
    <location>
        <begin position="901"/>
        <end position="933"/>
    </location>
</feature>
<feature type="transmembrane region" description="Helical" evidence="7">
    <location>
        <begin position="43"/>
        <end position="63"/>
    </location>
</feature>
<feature type="transmembrane region" description="Helical" evidence="7">
    <location>
        <begin position="273"/>
        <end position="293"/>
    </location>
</feature>
<keyword evidence="4 7" id="KW-0812">Transmembrane</keyword>
<proteinExistence type="inferred from homology"/>
<feature type="compositionally biased region" description="Basic and acidic residues" evidence="8">
    <location>
        <begin position="806"/>
        <end position="822"/>
    </location>
</feature>
<feature type="transmembrane region" description="Helical" evidence="7">
    <location>
        <begin position="299"/>
        <end position="323"/>
    </location>
</feature>
<evidence type="ECO:0000256" key="4">
    <source>
        <dbReference type="ARBA" id="ARBA00022692"/>
    </source>
</evidence>
<feature type="compositionally biased region" description="Polar residues" evidence="8">
    <location>
        <begin position="921"/>
        <end position="933"/>
    </location>
</feature>
<name>A0AA88H808_ARTSF</name>
<protein>
    <recommendedName>
        <fullName evidence="7">XK-related protein</fullName>
    </recommendedName>
</protein>
<sequence length="933" mass="105962">MTDDFISSSLLLFLSIAISIYSLRMFIEILVVVACFKAGIQSWAVSTLILSAAPFILIQIVSFRWKKVDSDSTRISDYCHMIGLGVICRYWELIRLYLDGITSETSKNFLCHLWNDISTLLLFDSFLAALPQLVLQLCMIPEDYQWNWFNTTYVAMSCSSVVCSIILYNRAEITARSTNKKSSVFGILFQCIWRIGTLSSRILSLILASNILHEWILLILFCHFCCMVVWLQMEKTSFCSTQWEESVYKVIVSCIYCFDFYNVSRGKTRMKMMVFYVVIVVEDIIFVTIYLIFSHTLDQFYYVTPVVVAVTLIIGLFGMIAYYRFFHPMVSIASSNVMTSSCVSILSTEAIKGGVHQEMPILRTLKYNKDETSFTVVSIPPQDSIYLESPLNVSHEQEVRTDEPVEDLTARYGFDSEVVDSVCEVSEIIGDKLEKSVTIPKILEDNISEILSTHDYENMAAINICRNLWGVRHWQKYLDIQNSNHDYSVARDPDYLNSTFTSYSTSKDYSDVIVSSRPGILTSQCESLPDLFNTSISQSEYSEFGAVGELWRCSTLENIYLAEPNAKVISFSEENGTDFGTYIRGCLSPRNRDYENIWEKPLPKKGQLHEVYTRLPTALETILEENEDSLISNQSIIKRCTEMRRSRASQAIIRKLNHERCVNLFEKYSPPKRPESAQSNHSTTSSSSLVATVEEIVHSKVCDLYDTEKPVISPSVNSSPEELKLKTKLVIERMHMSPKHVAPSNPTTSKKTDESDSSAYHPSADKLPVISPLVNSSPEEVKLKTKSVIERMHRCPKHMVPSKPTTSEKTDESDSSAHHPSADKPPAVKLPLTYEEISFLSKLAVQNQENINEAFESDVIILKNKNTKSDICFSSPVSSKLSQPRSRQPLQVLNGANLLKRANESLPPPILPRNPKKNRKYSQSSINQKNEYF</sequence>
<dbReference type="PANTHER" id="PTHR16024">
    <property type="entry name" value="XK-RELATED PROTEIN"/>
    <property type="match status" value="1"/>
</dbReference>
<keyword evidence="10" id="KW-1185">Reference proteome</keyword>
<evidence type="ECO:0000256" key="7">
    <source>
        <dbReference type="RuleBase" id="RU910716"/>
    </source>
</evidence>
<feature type="region of interest" description="Disordered" evidence="8">
    <location>
        <begin position="669"/>
        <end position="689"/>
    </location>
</feature>
<evidence type="ECO:0000256" key="8">
    <source>
        <dbReference type="SAM" id="MobiDB-lite"/>
    </source>
</evidence>
<feature type="region of interest" description="Disordered" evidence="8">
    <location>
        <begin position="736"/>
        <end position="771"/>
    </location>
</feature>
<feature type="transmembrane region" description="Helical" evidence="7">
    <location>
        <begin position="153"/>
        <end position="171"/>
    </location>
</feature>
<evidence type="ECO:0000256" key="3">
    <source>
        <dbReference type="ARBA" id="ARBA00022475"/>
    </source>
</evidence>
<evidence type="ECO:0000256" key="2">
    <source>
        <dbReference type="ARBA" id="ARBA00008789"/>
    </source>
</evidence>
<dbReference type="InterPro" id="IPR018629">
    <property type="entry name" value="XK-rel"/>
</dbReference>
<comment type="subcellular location">
    <subcellularLocation>
        <location evidence="1">Cell membrane</location>
        <topology evidence="1">Multi-pass membrane protein</topology>
    </subcellularLocation>
    <subcellularLocation>
        <location evidence="7">Membrane</location>
        <topology evidence="7">Multi-pass membrane protein</topology>
    </subcellularLocation>
</comment>
<gene>
    <name evidence="9" type="ORF">QYM36_019338</name>
</gene>
<dbReference type="Proteomes" id="UP001187531">
    <property type="component" value="Unassembled WGS sequence"/>
</dbReference>